<evidence type="ECO:0000313" key="2">
    <source>
        <dbReference type="EMBL" id="EGZ30610.1"/>
    </source>
</evidence>
<dbReference type="OMA" id="TMNTRMA"/>
<name>G4YQY2_PHYSP</name>
<feature type="compositionally biased region" description="Low complexity" evidence="1">
    <location>
        <begin position="46"/>
        <end position="56"/>
    </location>
</feature>
<accession>G4YQY2</accession>
<reference evidence="2 3" key="1">
    <citation type="journal article" date="2006" name="Science">
        <title>Phytophthora genome sequences uncover evolutionary origins and mechanisms of pathogenesis.</title>
        <authorList>
            <person name="Tyler B.M."/>
            <person name="Tripathy S."/>
            <person name="Zhang X."/>
            <person name="Dehal P."/>
            <person name="Jiang R.H."/>
            <person name="Aerts A."/>
            <person name="Arredondo F.D."/>
            <person name="Baxter L."/>
            <person name="Bensasson D."/>
            <person name="Beynon J.L."/>
            <person name="Chapman J."/>
            <person name="Damasceno C.M."/>
            <person name="Dorrance A.E."/>
            <person name="Dou D."/>
            <person name="Dickerman A.W."/>
            <person name="Dubchak I.L."/>
            <person name="Garbelotto M."/>
            <person name="Gijzen M."/>
            <person name="Gordon S.G."/>
            <person name="Govers F."/>
            <person name="Grunwald N.J."/>
            <person name="Huang W."/>
            <person name="Ivors K.L."/>
            <person name="Jones R.W."/>
            <person name="Kamoun S."/>
            <person name="Krampis K."/>
            <person name="Lamour K.H."/>
            <person name="Lee M.K."/>
            <person name="McDonald W.H."/>
            <person name="Medina M."/>
            <person name="Meijer H.J."/>
            <person name="Nordberg E.K."/>
            <person name="Maclean D.J."/>
            <person name="Ospina-Giraldo M.D."/>
            <person name="Morris P.F."/>
            <person name="Phuntumart V."/>
            <person name="Putnam N.H."/>
            <person name="Rash S."/>
            <person name="Rose J.K."/>
            <person name="Sakihama Y."/>
            <person name="Salamov A.A."/>
            <person name="Savidor A."/>
            <person name="Scheuring C.F."/>
            <person name="Smith B.M."/>
            <person name="Sobral B.W."/>
            <person name="Terry A."/>
            <person name="Torto-Alalibo T.A."/>
            <person name="Win J."/>
            <person name="Xu Z."/>
            <person name="Zhang H."/>
            <person name="Grigoriev I.V."/>
            <person name="Rokhsar D.S."/>
            <person name="Boore J.L."/>
        </authorList>
    </citation>
    <scope>NUCLEOTIDE SEQUENCE [LARGE SCALE GENOMIC DNA]</scope>
    <source>
        <strain evidence="2 3">P6497</strain>
    </source>
</reference>
<protein>
    <submittedName>
        <fullName evidence="2">Uncharacterized protein</fullName>
    </submittedName>
</protein>
<dbReference type="GeneID" id="20643272"/>
<sequence>MITRLLAADLRDLPTMNTRMAVNALRYQLEHPLTSHDDSELFPAHSQQPTQTFLQRQRPRRPLPSRNDQPASPPRYTMSSQGVDDALTQLSHQVSSTWGNRPYAAEQGVDKALDSLITTAKKLTLTYNPLHQGSGQIRKA</sequence>
<dbReference type="RefSeq" id="XP_009517885.1">
    <property type="nucleotide sequence ID" value="XM_009519590.1"/>
</dbReference>
<feature type="compositionally biased region" description="Polar residues" evidence="1">
    <location>
        <begin position="77"/>
        <end position="89"/>
    </location>
</feature>
<dbReference type="InParanoid" id="G4YQY2"/>
<organism evidence="2 3">
    <name type="scientific">Phytophthora sojae (strain P6497)</name>
    <name type="common">Soybean stem and root rot agent</name>
    <name type="synonym">Phytophthora megasperma f. sp. glycines</name>
    <dbReference type="NCBI Taxonomy" id="1094619"/>
    <lineage>
        <taxon>Eukaryota</taxon>
        <taxon>Sar</taxon>
        <taxon>Stramenopiles</taxon>
        <taxon>Oomycota</taxon>
        <taxon>Peronosporomycetes</taxon>
        <taxon>Peronosporales</taxon>
        <taxon>Peronosporaceae</taxon>
        <taxon>Phytophthora</taxon>
    </lineage>
</organism>
<dbReference type="SMR" id="G4YQY2"/>
<dbReference type="KEGG" id="psoj:PHYSODRAFT_310462"/>
<dbReference type="AlphaFoldDB" id="G4YQY2"/>
<feature type="region of interest" description="Disordered" evidence="1">
    <location>
        <begin position="36"/>
        <end position="89"/>
    </location>
</feature>
<evidence type="ECO:0000256" key="1">
    <source>
        <dbReference type="SAM" id="MobiDB-lite"/>
    </source>
</evidence>
<evidence type="ECO:0000313" key="3">
    <source>
        <dbReference type="Proteomes" id="UP000002640"/>
    </source>
</evidence>
<dbReference type="Proteomes" id="UP000002640">
    <property type="component" value="Unassembled WGS sequence"/>
</dbReference>
<keyword evidence="3" id="KW-1185">Reference proteome</keyword>
<gene>
    <name evidence="2" type="ORF">PHYSODRAFT_310462</name>
</gene>
<dbReference type="EMBL" id="JH159151">
    <property type="protein sequence ID" value="EGZ30610.1"/>
    <property type="molecule type" value="Genomic_DNA"/>
</dbReference>
<proteinExistence type="predicted"/>